<sequence length="225" mass="24544">GPSVTEVLEYHYEIDGEPPLVSRGVARADGIEFHGPQIRVPEAVFLSGRQFTRQTALAERFTTVEDSGQLSFVVESLRAIEPNLKSLSLGVVAGMPLVRGDVGLKHPLALPFMGGGMVRVMEVLLGIGCAPDGLVMIDEVENGIYHKKLESTWKAIDIASERANTQIFATTHSLECVRAAIAAFSGRRSAQFRLHRLERKAGKLRAVTYTSETADAALDMELEVR</sequence>
<dbReference type="Pfam" id="PF13304">
    <property type="entry name" value="AAA_21"/>
    <property type="match status" value="1"/>
</dbReference>
<protein>
    <recommendedName>
        <fullName evidence="1">ATPase AAA-type core domain-containing protein</fullName>
    </recommendedName>
</protein>
<feature type="domain" description="ATPase AAA-type core" evidence="1">
    <location>
        <begin position="48"/>
        <end position="175"/>
    </location>
</feature>
<gene>
    <name evidence="2" type="ORF">S01H1_37232</name>
</gene>
<dbReference type="GO" id="GO:0016887">
    <property type="term" value="F:ATP hydrolysis activity"/>
    <property type="evidence" value="ECO:0007669"/>
    <property type="project" value="InterPro"/>
</dbReference>
<organism evidence="2">
    <name type="scientific">marine sediment metagenome</name>
    <dbReference type="NCBI Taxonomy" id="412755"/>
    <lineage>
        <taxon>unclassified sequences</taxon>
        <taxon>metagenomes</taxon>
        <taxon>ecological metagenomes</taxon>
    </lineage>
</organism>
<evidence type="ECO:0000259" key="1">
    <source>
        <dbReference type="Pfam" id="PF13304"/>
    </source>
</evidence>
<comment type="caution">
    <text evidence="2">The sequence shown here is derived from an EMBL/GenBank/DDBJ whole genome shotgun (WGS) entry which is preliminary data.</text>
</comment>
<dbReference type="GO" id="GO:0005524">
    <property type="term" value="F:ATP binding"/>
    <property type="evidence" value="ECO:0007669"/>
    <property type="project" value="InterPro"/>
</dbReference>
<dbReference type="EMBL" id="BARS01023385">
    <property type="protein sequence ID" value="GAG10920.1"/>
    <property type="molecule type" value="Genomic_DNA"/>
</dbReference>
<dbReference type="InterPro" id="IPR003959">
    <property type="entry name" value="ATPase_AAA_core"/>
</dbReference>
<feature type="non-terminal residue" evidence="2">
    <location>
        <position position="1"/>
    </location>
</feature>
<accession>X0UYM6</accession>
<evidence type="ECO:0000313" key="2">
    <source>
        <dbReference type="EMBL" id="GAG10920.1"/>
    </source>
</evidence>
<proteinExistence type="predicted"/>
<reference evidence="2" key="1">
    <citation type="journal article" date="2014" name="Front. Microbiol.">
        <title>High frequency of phylogenetically diverse reductive dehalogenase-homologous genes in deep subseafloor sedimentary metagenomes.</title>
        <authorList>
            <person name="Kawai M."/>
            <person name="Futagami T."/>
            <person name="Toyoda A."/>
            <person name="Takaki Y."/>
            <person name="Nishi S."/>
            <person name="Hori S."/>
            <person name="Arai W."/>
            <person name="Tsubouchi T."/>
            <person name="Morono Y."/>
            <person name="Uchiyama I."/>
            <person name="Ito T."/>
            <person name="Fujiyama A."/>
            <person name="Inagaki F."/>
            <person name="Takami H."/>
        </authorList>
    </citation>
    <scope>NUCLEOTIDE SEQUENCE</scope>
    <source>
        <strain evidence="2">Expedition CK06-06</strain>
    </source>
</reference>
<name>X0UYM6_9ZZZZ</name>
<dbReference type="AlphaFoldDB" id="X0UYM6"/>